<sequence length="75" mass="8424">MLKVRLARGGKTNDPVYRVVVSEDSKRPTGEVLEVLGFWHPKPGLKTVNKKAIEAWHKKGAQISKPVKKLMEETS</sequence>
<dbReference type="EMBL" id="MGGW01000017">
    <property type="protein sequence ID" value="OGM54200.1"/>
    <property type="molecule type" value="Genomic_DNA"/>
</dbReference>
<evidence type="ECO:0000313" key="4">
    <source>
        <dbReference type="EMBL" id="OGM54200.1"/>
    </source>
</evidence>
<name>A0A1F8ARE9_9BACT</name>
<dbReference type="PROSITE" id="PS00732">
    <property type="entry name" value="RIBOSOMAL_S16"/>
    <property type="match status" value="1"/>
</dbReference>
<dbReference type="GO" id="GO:0006412">
    <property type="term" value="P:translation"/>
    <property type="evidence" value="ECO:0007669"/>
    <property type="project" value="UniProtKB-UniRule"/>
</dbReference>
<organism evidence="4 5">
    <name type="scientific">Candidatus Woesebacteria bacterium RIFCSPHIGHO2_12_FULL_41_24</name>
    <dbReference type="NCBI Taxonomy" id="1802510"/>
    <lineage>
        <taxon>Bacteria</taxon>
        <taxon>Candidatus Woeseibacteriota</taxon>
    </lineage>
</organism>
<keyword evidence="1 3" id="KW-0689">Ribosomal protein</keyword>
<evidence type="ECO:0000256" key="1">
    <source>
        <dbReference type="ARBA" id="ARBA00022980"/>
    </source>
</evidence>
<dbReference type="Proteomes" id="UP000178603">
    <property type="component" value="Unassembled WGS sequence"/>
</dbReference>
<evidence type="ECO:0000256" key="2">
    <source>
        <dbReference type="ARBA" id="ARBA00023274"/>
    </source>
</evidence>
<dbReference type="InterPro" id="IPR020592">
    <property type="entry name" value="Ribosomal_bS16_CS"/>
</dbReference>
<dbReference type="AlphaFoldDB" id="A0A1F8ARE9"/>
<evidence type="ECO:0000313" key="5">
    <source>
        <dbReference type="Proteomes" id="UP000178603"/>
    </source>
</evidence>
<dbReference type="HAMAP" id="MF_00385">
    <property type="entry name" value="Ribosomal_bS16"/>
    <property type="match status" value="1"/>
</dbReference>
<keyword evidence="2 3" id="KW-0687">Ribonucleoprotein</keyword>
<dbReference type="GO" id="GO:0005737">
    <property type="term" value="C:cytoplasm"/>
    <property type="evidence" value="ECO:0007669"/>
    <property type="project" value="UniProtKB-ARBA"/>
</dbReference>
<dbReference type="PANTHER" id="PTHR12919:SF20">
    <property type="entry name" value="SMALL RIBOSOMAL SUBUNIT PROTEIN BS16M"/>
    <property type="match status" value="1"/>
</dbReference>
<dbReference type="InterPro" id="IPR023803">
    <property type="entry name" value="Ribosomal_bS16_dom_sf"/>
</dbReference>
<dbReference type="PANTHER" id="PTHR12919">
    <property type="entry name" value="30S RIBOSOMAL PROTEIN S16"/>
    <property type="match status" value="1"/>
</dbReference>
<dbReference type="GO" id="GO:0015935">
    <property type="term" value="C:small ribosomal subunit"/>
    <property type="evidence" value="ECO:0007669"/>
    <property type="project" value="TreeGrafter"/>
</dbReference>
<protein>
    <recommendedName>
        <fullName evidence="3">Small ribosomal subunit protein bS16</fullName>
    </recommendedName>
</protein>
<evidence type="ECO:0000256" key="3">
    <source>
        <dbReference type="HAMAP-Rule" id="MF_00385"/>
    </source>
</evidence>
<comment type="similarity">
    <text evidence="3">Belongs to the bacterial ribosomal protein bS16 family.</text>
</comment>
<proteinExistence type="inferred from homology"/>
<reference evidence="4 5" key="1">
    <citation type="journal article" date="2016" name="Nat. Commun.">
        <title>Thousands of microbial genomes shed light on interconnected biogeochemical processes in an aquifer system.</title>
        <authorList>
            <person name="Anantharaman K."/>
            <person name="Brown C.T."/>
            <person name="Hug L.A."/>
            <person name="Sharon I."/>
            <person name="Castelle C.J."/>
            <person name="Probst A.J."/>
            <person name="Thomas B.C."/>
            <person name="Singh A."/>
            <person name="Wilkins M.J."/>
            <person name="Karaoz U."/>
            <person name="Brodie E.L."/>
            <person name="Williams K.H."/>
            <person name="Hubbard S.S."/>
            <person name="Banfield J.F."/>
        </authorList>
    </citation>
    <scope>NUCLEOTIDE SEQUENCE [LARGE SCALE GENOMIC DNA]</scope>
</reference>
<gene>
    <name evidence="3" type="primary">rpsP</name>
    <name evidence="4" type="ORF">A3E44_00775</name>
</gene>
<dbReference type="Pfam" id="PF00886">
    <property type="entry name" value="Ribosomal_S16"/>
    <property type="match status" value="1"/>
</dbReference>
<dbReference type="InterPro" id="IPR000307">
    <property type="entry name" value="Ribosomal_bS16"/>
</dbReference>
<dbReference type="GO" id="GO:0003735">
    <property type="term" value="F:structural constituent of ribosome"/>
    <property type="evidence" value="ECO:0007669"/>
    <property type="project" value="InterPro"/>
</dbReference>
<comment type="caution">
    <text evidence="4">The sequence shown here is derived from an EMBL/GenBank/DDBJ whole genome shotgun (WGS) entry which is preliminary data.</text>
</comment>
<accession>A0A1F8ARE9</accession>
<dbReference type="SUPFAM" id="SSF54565">
    <property type="entry name" value="Ribosomal protein S16"/>
    <property type="match status" value="1"/>
</dbReference>
<dbReference type="NCBIfam" id="TIGR00002">
    <property type="entry name" value="S16"/>
    <property type="match status" value="1"/>
</dbReference>
<dbReference type="Gene3D" id="3.30.1320.10">
    <property type="match status" value="1"/>
</dbReference>